<dbReference type="EMBL" id="AP028679">
    <property type="protein sequence ID" value="BEQ14443.1"/>
    <property type="molecule type" value="Genomic_DNA"/>
</dbReference>
<dbReference type="CDD" id="cd06423">
    <property type="entry name" value="CESA_like"/>
    <property type="match status" value="1"/>
</dbReference>
<keyword evidence="9" id="KW-1133">Transmembrane helix</keyword>
<proteinExistence type="inferred from homology"/>
<gene>
    <name evidence="11" type="ORF">FAK_15090</name>
</gene>
<keyword evidence="5" id="KW-0328">Glycosyltransferase</keyword>
<keyword evidence="9" id="KW-0812">Transmembrane</keyword>
<dbReference type="GO" id="GO:0085029">
    <property type="term" value="P:extracellular matrix assembly"/>
    <property type="evidence" value="ECO:0007669"/>
    <property type="project" value="TreeGrafter"/>
</dbReference>
<evidence type="ECO:0000256" key="6">
    <source>
        <dbReference type="ARBA" id="ARBA00022679"/>
    </source>
</evidence>
<dbReference type="SUPFAM" id="SSF53448">
    <property type="entry name" value="Nucleotide-diphospho-sugar transferases"/>
    <property type="match status" value="1"/>
</dbReference>
<evidence type="ECO:0000256" key="7">
    <source>
        <dbReference type="ARBA" id="ARBA00023136"/>
    </source>
</evidence>
<dbReference type="InterPro" id="IPR001173">
    <property type="entry name" value="Glyco_trans_2-like"/>
</dbReference>
<comment type="subcellular location">
    <subcellularLocation>
        <location evidence="1">Cell membrane</location>
    </subcellularLocation>
</comment>
<keyword evidence="12" id="KW-1185">Reference proteome</keyword>
<evidence type="ECO:0000256" key="3">
    <source>
        <dbReference type="ARBA" id="ARBA00016636"/>
    </source>
</evidence>
<dbReference type="Pfam" id="PF00535">
    <property type="entry name" value="Glycos_transf_2"/>
    <property type="match status" value="1"/>
</dbReference>
<evidence type="ECO:0000256" key="2">
    <source>
        <dbReference type="ARBA" id="ARBA00006782"/>
    </source>
</evidence>
<accession>A0AAU9EXL1</accession>
<evidence type="ECO:0000259" key="10">
    <source>
        <dbReference type="Pfam" id="PF00535"/>
    </source>
</evidence>
<dbReference type="RefSeq" id="WP_338606149.1">
    <property type="nucleotide sequence ID" value="NZ_AP028679.1"/>
</dbReference>
<dbReference type="KEGG" id="dmp:FAK_15090"/>
<evidence type="ECO:0000256" key="4">
    <source>
        <dbReference type="ARBA" id="ARBA00022475"/>
    </source>
</evidence>
<dbReference type="Gene3D" id="3.90.550.10">
    <property type="entry name" value="Spore Coat Polysaccharide Biosynthesis Protein SpsA, Chain A"/>
    <property type="match status" value="1"/>
</dbReference>
<keyword evidence="4" id="KW-1003">Cell membrane</keyword>
<evidence type="ECO:0000256" key="1">
    <source>
        <dbReference type="ARBA" id="ARBA00004236"/>
    </source>
</evidence>
<dbReference type="AlphaFoldDB" id="A0AAU9EXL1"/>
<evidence type="ECO:0000313" key="11">
    <source>
        <dbReference type="EMBL" id="BEQ14443.1"/>
    </source>
</evidence>
<feature type="transmembrane region" description="Helical" evidence="9">
    <location>
        <begin position="338"/>
        <end position="357"/>
    </location>
</feature>
<evidence type="ECO:0000313" key="12">
    <source>
        <dbReference type="Proteomes" id="UP001366166"/>
    </source>
</evidence>
<organism evidence="11 12">
    <name type="scientific">Desulfoferula mesophila</name>
    <dbReference type="NCBI Taxonomy" id="3058419"/>
    <lineage>
        <taxon>Bacteria</taxon>
        <taxon>Pseudomonadati</taxon>
        <taxon>Thermodesulfobacteriota</taxon>
        <taxon>Desulfarculia</taxon>
        <taxon>Desulfarculales</taxon>
        <taxon>Desulfarculaceae</taxon>
        <taxon>Desulfoferula</taxon>
    </lineage>
</organism>
<keyword evidence="7 9" id="KW-0472">Membrane</keyword>
<dbReference type="Proteomes" id="UP001366166">
    <property type="component" value="Chromosome"/>
</dbReference>
<sequence>MLLIWTMLPLTALAALGLAAWFFGEDFWDELEMLSYELEDSAWLSLARLSFFIVIFALVWRAYLALTYRDMEYCSDQELPYVTVVVPAYNEGEQVLHTLRTLANGDYPAEKLQLVAVDDGSKDDTWHWMCEAGRELGDRVELVRMAANSGKRHALYQGFARAKGSVLVTVDSDSEVLPDTLRHLATPLARDPLCGAVAGNVRVLNHHQGLIPRMLQVSFVFSFDFIRAAQSRINTVTTTPGALAAYRDKAVRADLESWLNQHFCGRPANIGEDRALTNVVLKNGYHVNFARRAVVLTEVPLHYKGLCRMLLRWARSNLRETLAMTSFIFRRFRKTPALGARVELLISLFYLTAGEWLKLGALGVVLLSPLVMGVNLLLGSLLGGIIPALVYVLRHRDSNFLWAFPYTLFYMLALSWISLWALLTPHKNGWLTRGLPEPPRTAALPSLAVPVAAKGETEFHRDNQL</sequence>
<dbReference type="PANTHER" id="PTHR22913">
    <property type="entry name" value="HYALURONAN SYNTHASE"/>
    <property type="match status" value="1"/>
</dbReference>
<dbReference type="GO" id="GO:0050501">
    <property type="term" value="F:hyaluronan synthase activity"/>
    <property type="evidence" value="ECO:0007669"/>
    <property type="project" value="TreeGrafter"/>
</dbReference>
<reference evidence="12" key="1">
    <citation type="journal article" date="2023" name="Arch. Microbiol.">
        <title>Desulfoferula mesophilus gen. nov. sp. nov., a mesophilic sulfate-reducing bacterium isolated from a brackish lake sediment.</title>
        <authorList>
            <person name="Watanabe T."/>
            <person name="Yabe T."/>
            <person name="Tsuji J.M."/>
            <person name="Fukui M."/>
        </authorList>
    </citation>
    <scope>NUCLEOTIDE SEQUENCE [LARGE SCALE GENOMIC DNA]</scope>
    <source>
        <strain evidence="12">12FAK</strain>
    </source>
</reference>
<protein>
    <recommendedName>
        <fullName evidence="3">N-acetylglucosaminyltransferase</fullName>
    </recommendedName>
    <alternativeName>
        <fullName evidence="8">Nodulation protein C</fullName>
    </alternativeName>
</protein>
<dbReference type="GO" id="GO:0030213">
    <property type="term" value="P:hyaluronan biosynthetic process"/>
    <property type="evidence" value="ECO:0007669"/>
    <property type="project" value="TreeGrafter"/>
</dbReference>
<dbReference type="GO" id="GO:0005886">
    <property type="term" value="C:plasma membrane"/>
    <property type="evidence" value="ECO:0007669"/>
    <property type="project" value="UniProtKB-SubCell"/>
</dbReference>
<feature type="domain" description="Glycosyltransferase 2-like" evidence="10">
    <location>
        <begin position="83"/>
        <end position="252"/>
    </location>
</feature>
<evidence type="ECO:0000256" key="5">
    <source>
        <dbReference type="ARBA" id="ARBA00022676"/>
    </source>
</evidence>
<dbReference type="PANTHER" id="PTHR22913:SF12">
    <property type="entry name" value="MANNURONAN SYNTHASE"/>
    <property type="match status" value="1"/>
</dbReference>
<evidence type="ECO:0000256" key="8">
    <source>
        <dbReference type="ARBA" id="ARBA00032978"/>
    </source>
</evidence>
<name>A0AAU9EXL1_9BACT</name>
<feature type="transmembrane region" description="Helical" evidence="9">
    <location>
        <begin position="400"/>
        <end position="423"/>
    </location>
</feature>
<comment type="similarity">
    <text evidence="2">Belongs to the NodC/HAS family.</text>
</comment>
<feature type="transmembrane region" description="Helical" evidence="9">
    <location>
        <begin position="369"/>
        <end position="393"/>
    </location>
</feature>
<evidence type="ECO:0000256" key="9">
    <source>
        <dbReference type="SAM" id="Phobius"/>
    </source>
</evidence>
<keyword evidence="6" id="KW-0808">Transferase</keyword>
<dbReference type="InterPro" id="IPR029044">
    <property type="entry name" value="Nucleotide-diphossugar_trans"/>
</dbReference>
<feature type="transmembrane region" description="Helical" evidence="9">
    <location>
        <begin position="43"/>
        <end position="63"/>
    </location>
</feature>